<evidence type="ECO:0000313" key="2">
    <source>
        <dbReference type="Proteomes" id="UP000580344"/>
    </source>
</evidence>
<sequence length="151" mass="17375">MKKTIVVAMSVMLFWSCNTTSEKNAMQSEVQDETAHQHNENSDIIELNNGEKWKVNEEMKPFVSKGEELVNTYIQTNGTDYKLLAEEIKSENSKLIKSCTMQGKSHDELHKWLLPHLEIVKTLEAETDSAKATHAVTNLQQSYQDYHKNFK</sequence>
<evidence type="ECO:0008006" key="3">
    <source>
        <dbReference type="Google" id="ProtNLM"/>
    </source>
</evidence>
<proteinExistence type="predicted"/>
<protein>
    <recommendedName>
        <fullName evidence="3">Lipoprotein</fullName>
    </recommendedName>
</protein>
<dbReference type="RefSeq" id="WP_171622186.1">
    <property type="nucleotide sequence ID" value="NZ_JABFOQ010000004.1"/>
</dbReference>
<name>A0ABX1WJY2_9FLAO</name>
<dbReference type="EMBL" id="JABFOQ010000004">
    <property type="protein sequence ID" value="NOJ74866.1"/>
    <property type="molecule type" value="Genomic_DNA"/>
</dbReference>
<evidence type="ECO:0000313" key="1">
    <source>
        <dbReference type="EMBL" id="NOJ74866.1"/>
    </source>
</evidence>
<comment type="caution">
    <text evidence="1">The sequence shown here is derived from an EMBL/GenBank/DDBJ whole genome shotgun (WGS) entry which is preliminary data.</text>
</comment>
<gene>
    <name evidence="1" type="ORF">HMH06_03250</name>
</gene>
<organism evidence="1 2">
    <name type="scientific">Empedobacter stercoris</name>
    <dbReference type="NCBI Taxonomy" id="1628248"/>
    <lineage>
        <taxon>Bacteria</taxon>
        <taxon>Pseudomonadati</taxon>
        <taxon>Bacteroidota</taxon>
        <taxon>Flavobacteriia</taxon>
        <taxon>Flavobacteriales</taxon>
        <taxon>Weeksellaceae</taxon>
        <taxon>Empedobacter</taxon>
    </lineage>
</organism>
<accession>A0ABX1WJY2</accession>
<keyword evidence="2" id="KW-1185">Reference proteome</keyword>
<dbReference type="Proteomes" id="UP000580344">
    <property type="component" value="Unassembled WGS sequence"/>
</dbReference>
<reference evidence="1 2" key="1">
    <citation type="submission" date="2020-05" db="EMBL/GenBank/DDBJ databases">
        <title>Tigecycline resistant gene in Empedobacter stercoris.</title>
        <authorList>
            <person name="Chen Y."/>
            <person name="Cheng Y."/>
            <person name="Zhou K."/>
        </authorList>
    </citation>
    <scope>NUCLEOTIDE SEQUENCE [LARGE SCALE GENOMIC DNA]</scope>
    <source>
        <strain evidence="1 2">ES202</strain>
    </source>
</reference>